<dbReference type="InterPro" id="IPR002656">
    <property type="entry name" value="Acyl_transf_3_dom"/>
</dbReference>
<feature type="transmembrane region" description="Helical" evidence="7">
    <location>
        <begin position="145"/>
        <end position="167"/>
    </location>
</feature>
<dbReference type="GO" id="GO:0009246">
    <property type="term" value="P:enterobacterial common antigen biosynthetic process"/>
    <property type="evidence" value="ECO:0007669"/>
    <property type="project" value="TreeGrafter"/>
</dbReference>
<keyword evidence="9" id="KW-0012">Acyltransferase</keyword>
<evidence type="ECO:0000256" key="2">
    <source>
        <dbReference type="ARBA" id="ARBA00007400"/>
    </source>
</evidence>
<feature type="transmembrane region" description="Helical" evidence="7">
    <location>
        <begin position="201"/>
        <end position="221"/>
    </location>
</feature>
<dbReference type="GO" id="GO:0016413">
    <property type="term" value="F:O-acetyltransferase activity"/>
    <property type="evidence" value="ECO:0007669"/>
    <property type="project" value="TreeGrafter"/>
</dbReference>
<feature type="transmembrane region" description="Helical" evidence="7">
    <location>
        <begin position="285"/>
        <end position="306"/>
    </location>
</feature>
<evidence type="ECO:0000313" key="10">
    <source>
        <dbReference type="Proteomes" id="UP000611762"/>
    </source>
</evidence>
<organism evidence="9 10">
    <name type="scientific">Congzhengia minquanensis</name>
    <dbReference type="NCBI Taxonomy" id="2763657"/>
    <lineage>
        <taxon>Bacteria</taxon>
        <taxon>Bacillati</taxon>
        <taxon>Bacillota</taxon>
        <taxon>Clostridia</taxon>
        <taxon>Eubacteriales</taxon>
        <taxon>Oscillospiraceae</taxon>
        <taxon>Congzhengia</taxon>
    </lineage>
</organism>
<keyword evidence="5 7" id="KW-1133">Transmembrane helix</keyword>
<comment type="caution">
    <text evidence="9">The sequence shown here is derived from an EMBL/GenBank/DDBJ whole genome shotgun (WGS) entry which is preliminary data.</text>
</comment>
<reference evidence="9" key="1">
    <citation type="submission" date="2020-08" db="EMBL/GenBank/DDBJ databases">
        <title>Genome public.</title>
        <authorList>
            <person name="Liu C."/>
            <person name="Sun Q."/>
        </authorList>
    </citation>
    <scope>NUCLEOTIDE SEQUENCE</scope>
    <source>
        <strain evidence="9">H8</strain>
    </source>
</reference>
<dbReference type="EMBL" id="JACRSU010000004">
    <property type="protein sequence ID" value="MBC8541513.1"/>
    <property type="molecule type" value="Genomic_DNA"/>
</dbReference>
<feature type="transmembrane region" description="Helical" evidence="7">
    <location>
        <begin position="318"/>
        <end position="340"/>
    </location>
</feature>
<evidence type="ECO:0000256" key="4">
    <source>
        <dbReference type="ARBA" id="ARBA00022692"/>
    </source>
</evidence>
<feature type="transmembrane region" description="Helical" evidence="7">
    <location>
        <begin position="172"/>
        <end position="189"/>
    </location>
</feature>
<comment type="similarity">
    <text evidence="2">Belongs to the acyltransferase 3 family.</text>
</comment>
<sequence>MNGERVINKEKLLSYSAFLSILVILIHTENLGNFSVSPNQSVFEKFVYYFERLISGDIAKIGVPSFFMFSGILFYRDFNFSKYPQKMKNRFFSLIIPYLLWNLFRFSLFYLLGKFHVVEDVLHINRVVFTPENFLEGVFLYKYNLGYWFMYQLILYTLLCPVIYVLLKNKPVAIVTLSAVFLLFCTDAAGNLSMNVFHQKFIQIDGLFYYMLGGFVGMHYFDAVNKKEKQIKRLAVLGVVLGQAFFVLFQVTQALVFHILFCTVSAVSFWFLFDSVITKPLPKNITTITFFIYSAHGTILEFFQAANQLIFPVTPVTALFEYLLLPVITLALLVALSMLLKRYAGGIWKLMNGSR</sequence>
<dbReference type="PANTHER" id="PTHR40074">
    <property type="entry name" value="O-ACETYLTRANSFERASE WECH"/>
    <property type="match status" value="1"/>
</dbReference>
<feature type="transmembrane region" description="Helical" evidence="7">
    <location>
        <begin position="58"/>
        <end position="78"/>
    </location>
</feature>
<keyword evidence="9" id="KW-0808">Transferase</keyword>
<dbReference type="GO" id="GO:0005886">
    <property type="term" value="C:plasma membrane"/>
    <property type="evidence" value="ECO:0007669"/>
    <property type="project" value="UniProtKB-SubCell"/>
</dbReference>
<keyword evidence="4 7" id="KW-0812">Transmembrane</keyword>
<evidence type="ECO:0000256" key="7">
    <source>
        <dbReference type="SAM" id="Phobius"/>
    </source>
</evidence>
<feature type="transmembrane region" description="Helical" evidence="7">
    <location>
        <begin position="90"/>
        <end position="112"/>
    </location>
</feature>
<dbReference type="AlphaFoldDB" id="A0A926DP44"/>
<evidence type="ECO:0000313" key="9">
    <source>
        <dbReference type="EMBL" id="MBC8541513.1"/>
    </source>
</evidence>
<evidence type="ECO:0000256" key="5">
    <source>
        <dbReference type="ARBA" id="ARBA00022989"/>
    </source>
</evidence>
<accession>A0A926DP44</accession>
<evidence type="ECO:0000256" key="3">
    <source>
        <dbReference type="ARBA" id="ARBA00022475"/>
    </source>
</evidence>
<feature type="transmembrane region" description="Helical" evidence="7">
    <location>
        <begin position="255"/>
        <end position="273"/>
    </location>
</feature>
<proteinExistence type="inferred from homology"/>
<evidence type="ECO:0000259" key="8">
    <source>
        <dbReference type="Pfam" id="PF01757"/>
    </source>
</evidence>
<feature type="transmembrane region" description="Helical" evidence="7">
    <location>
        <begin position="12"/>
        <end position="28"/>
    </location>
</feature>
<name>A0A926DP44_9FIRM</name>
<dbReference type="Pfam" id="PF01757">
    <property type="entry name" value="Acyl_transf_3"/>
    <property type="match status" value="1"/>
</dbReference>
<evidence type="ECO:0000256" key="6">
    <source>
        <dbReference type="ARBA" id="ARBA00023136"/>
    </source>
</evidence>
<comment type="subcellular location">
    <subcellularLocation>
        <location evidence="1">Cell membrane</location>
        <topology evidence="1">Multi-pass membrane protein</topology>
    </subcellularLocation>
</comment>
<protein>
    <submittedName>
        <fullName evidence="9">Acyltransferase</fullName>
    </submittedName>
</protein>
<dbReference type="Proteomes" id="UP000611762">
    <property type="component" value="Unassembled WGS sequence"/>
</dbReference>
<keyword evidence="3" id="KW-1003">Cell membrane</keyword>
<feature type="transmembrane region" description="Helical" evidence="7">
    <location>
        <begin position="233"/>
        <end position="249"/>
    </location>
</feature>
<gene>
    <name evidence="9" type="ORF">H8698_11045</name>
</gene>
<evidence type="ECO:0000256" key="1">
    <source>
        <dbReference type="ARBA" id="ARBA00004651"/>
    </source>
</evidence>
<dbReference type="PANTHER" id="PTHR40074:SF2">
    <property type="entry name" value="O-ACETYLTRANSFERASE WECH"/>
    <property type="match status" value="1"/>
</dbReference>
<dbReference type="RefSeq" id="WP_249313536.1">
    <property type="nucleotide sequence ID" value="NZ_JACRSU010000004.1"/>
</dbReference>
<feature type="domain" description="Acyltransferase 3" evidence="8">
    <location>
        <begin position="18"/>
        <end position="338"/>
    </location>
</feature>
<keyword evidence="6 7" id="KW-0472">Membrane</keyword>
<keyword evidence="10" id="KW-1185">Reference proteome</keyword>